<dbReference type="PROSITE" id="PS51257">
    <property type="entry name" value="PROKAR_LIPOPROTEIN"/>
    <property type="match status" value="1"/>
</dbReference>
<dbReference type="AlphaFoldDB" id="A0AA35TGE2"/>
<accession>A0AA35TGE2</accession>
<sequence>MKTKVATILTLLIACVYVATAAAAGGDEAVESLVFPASYKAMSVSNGGTISGMVKFEGDAPEMKKLEVTKDPQVCGKTDKYDESVVLGEGNSLKDTIVYLIDISEGADFPTDPKVKYEIDQKGCHFEPHVRLLPVGKTTDHGQSRQSQSYVHIFSAVNPAFNKSQPGSRRKMNVKR</sequence>
<protein>
    <submittedName>
        <fullName evidence="2">Uncharacterized protein</fullName>
    </submittedName>
</protein>
<dbReference type="Proteomes" id="UP001174909">
    <property type="component" value="Unassembled WGS sequence"/>
</dbReference>
<reference evidence="2" key="1">
    <citation type="submission" date="2023-03" db="EMBL/GenBank/DDBJ databases">
        <authorList>
            <person name="Steffen K."/>
            <person name="Cardenas P."/>
        </authorList>
    </citation>
    <scope>NUCLEOTIDE SEQUENCE</scope>
</reference>
<organism evidence="2 3">
    <name type="scientific">Geodia barretti</name>
    <name type="common">Barrett's horny sponge</name>
    <dbReference type="NCBI Taxonomy" id="519541"/>
    <lineage>
        <taxon>Eukaryota</taxon>
        <taxon>Metazoa</taxon>
        <taxon>Porifera</taxon>
        <taxon>Demospongiae</taxon>
        <taxon>Heteroscleromorpha</taxon>
        <taxon>Tetractinellida</taxon>
        <taxon>Astrophorina</taxon>
        <taxon>Geodiidae</taxon>
        <taxon>Geodia</taxon>
    </lineage>
</organism>
<evidence type="ECO:0000313" key="2">
    <source>
        <dbReference type="EMBL" id="CAI8046476.1"/>
    </source>
</evidence>
<feature type="signal peptide" evidence="1">
    <location>
        <begin position="1"/>
        <end position="23"/>
    </location>
</feature>
<dbReference type="EMBL" id="CASHTH010003565">
    <property type="protein sequence ID" value="CAI8046476.1"/>
    <property type="molecule type" value="Genomic_DNA"/>
</dbReference>
<comment type="caution">
    <text evidence="2">The sequence shown here is derived from an EMBL/GenBank/DDBJ whole genome shotgun (WGS) entry which is preliminary data.</text>
</comment>
<proteinExistence type="predicted"/>
<evidence type="ECO:0000256" key="1">
    <source>
        <dbReference type="SAM" id="SignalP"/>
    </source>
</evidence>
<keyword evidence="3" id="KW-1185">Reference proteome</keyword>
<gene>
    <name evidence="2" type="ORF">GBAR_LOCUS25715</name>
</gene>
<name>A0AA35TGE2_GEOBA</name>
<evidence type="ECO:0000313" key="3">
    <source>
        <dbReference type="Proteomes" id="UP001174909"/>
    </source>
</evidence>
<feature type="chain" id="PRO_5041315621" evidence="1">
    <location>
        <begin position="24"/>
        <end position="176"/>
    </location>
</feature>
<keyword evidence="1" id="KW-0732">Signal</keyword>